<dbReference type="EMBL" id="ML977017">
    <property type="protein sequence ID" value="KAF1951438.1"/>
    <property type="molecule type" value="Genomic_DNA"/>
</dbReference>
<reference evidence="2" key="1">
    <citation type="journal article" date="2020" name="Stud. Mycol.">
        <title>101 Dothideomycetes genomes: a test case for predicting lifestyles and emergence of pathogens.</title>
        <authorList>
            <person name="Haridas S."/>
            <person name="Albert R."/>
            <person name="Binder M."/>
            <person name="Bloem J."/>
            <person name="Labutti K."/>
            <person name="Salamov A."/>
            <person name="Andreopoulos B."/>
            <person name="Baker S."/>
            <person name="Barry K."/>
            <person name="Bills G."/>
            <person name="Bluhm B."/>
            <person name="Cannon C."/>
            <person name="Castanera R."/>
            <person name="Culley D."/>
            <person name="Daum C."/>
            <person name="Ezra D."/>
            <person name="Gonzalez J."/>
            <person name="Henrissat B."/>
            <person name="Kuo A."/>
            <person name="Liang C."/>
            <person name="Lipzen A."/>
            <person name="Lutzoni F."/>
            <person name="Magnuson J."/>
            <person name="Mondo S."/>
            <person name="Nolan M."/>
            <person name="Ohm R."/>
            <person name="Pangilinan J."/>
            <person name="Park H.-J."/>
            <person name="Ramirez L."/>
            <person name="Alfaro M."/>
            <person name="Sun H."/>
            <person name="Tritt A."/>
            <person name="Yoshinaga Y."/>
            <person name="Zwiers L.-H."/>
            <person name="Turgeon B."/>
            <person name="Goodwin S."/>
            <person name="Spatafora J."/>
            <person name="Crous P."/>
            <person name="Grigoriev I."/>
        </authorList>
    </citation>
    <scope>NUCLEOTIDE SEQUENCE</scope>
    <source>
        <strain evidence="2">CBS 675.92</strain>
    </source>
</reference>
<evidence type="ECO:0000313" key="2">
    <source>
        <dbReference type="EMBL" id="KAF1951438.1"/>
    </source>
</evidence>
<gene>
    <name evidence="2" type="ORF">CC80DRAFT_481032</name>
</gene>
<organism evidence="2 3">
    <name type="scientific">Byssothecium circinans</name>
    <dbReference type="NCBI Taxonomy" id="147558"/>
    <lineage>
        <taxon>Eukaryota</taxon>
        <taxon>Fungi</taxon>
        <taxon>Dikarya</taxon>
        <taxon>Ascomycota</taxon>
        <taxon>Pezizomycotina</taxon>
        <taxon>Dothideomycetes</taxon>
        <taxon>Pleosporomycetidae</taxon>
        <taxon>Pleosporales</taxon>
        <taxon>Massarineae</taxon>
        <taxon>Massarinaceae</taxon>
        <taxon>Byssothecium</taxon>
    </lineage>
</organism>
<feature type="compositionally biased region" description="Polar residues" evidence="1">
    <location>
        <begin position="268"/>
        <end position="279"/>
    </location>
</feature>
<feature type="region of interest" description="Disordered" evidence="1">
    <location>
        <begin position="396"/>
        <end position="431"/>
    </location>
</feature>
<accession>A0A6A5TGG6</accession>
<evidence type="ECO:0000313" key="3">
    <source>
        <dbReference type="Proteomes" id="UP000800035"/>
    </source>
</evidence>
<name>A0A6A5TGG6_9PLEO</name>
<dbReference type="Proteomes" id="UP000800035">
    <property type="component" value="Unassembled WGS sequence"/>
</dbReference>
<evidence type="ECO:0000256" key="1">
    <source>
        <dbReference type="SAM" id="MobiDB-lite"/>
    </source>
</evidence>
<sequence>MKRWREELPPNLDSDCLEIAPENLLETISDDHYDPVRQAAKRRRIEKIATEYLKGKVPFIASAKLRGPFDKGWRNPWTSEEKAAPVQTAGYNQDGIRTRSQIGERLSPENSRGIDSEPFSPEPEDLALSAVQTAKAARSARRPSREDIQASAEKCDEVVRDPIAQPKSKRKKHTTKTPGPNLVASPALNASTGFMYRRVGEVASKAKSAKNSKPQAMAFDSSPAMLNTPKTGDAAPQVSQQELTLVGGGRARRDIYEVPEESSDGIEPQQSFRSGQQSNLSTQAAILRAHQDFQESTIPSATVETPRASLPSPDDTPQPDRSEPSVAFTAFSAFNAQLDKQHPPDSVIQDLQPVNTQDLFAAVSPFSFSTVKKKPSKSLGSSLRFAVFPSSGHNGHTEADIGVGHPTYSNRVPLKDSNARSPTPSDRMPLGDSNATLSFLGMASEKGSQESGELSFIQMTRQEVELPQLDFGNSLGNFEPNGDLNLTDRFLQQLHELR</sequence>
<dbReference type="AlphaFoldDB" id="A0A6A5TGG6"/>
<feature type="region of interest" description="Disordered" evidence="1">
    <location>
        <begin position="298"/>
        <end position="324"/>
    </location>
</feature>
<protein>
    <submittedName>
        <fullName evidence="2">Uncharacterized protein</fullName>
    </submittedName>
</protein>
<dbReference type="OrthoDB" id="5419922at2759"/>
<feature type="region of interest" description="Disordered" evidence="1">
    <location>
        <begin position="260"/>
        <end position="279"/>
    </location>
</feature>
<feature type="region of interest" description="Disordered" evidence="1">
    <location>
        <begin position="133"/>
        <end position="187"/>
    </location>
</feature>
<feature type="region of interest" description="Disordered" evidence="1">
    <location>
        <begin position="205"/>
        <end position="239"/>
    </location>
</feature>
<keyword evidence="3" id="KW-1185">Reference proteome</keyword>
<proteinExistence type="predicted"/>
<feature type="compositionally biased region" description="Basic and acidic residues" evidence="1">
    <location>
        <begin position="143"/>
        <end position="160"/>
    </location>
</feature>